<dbReference type="PROSITE" id="PS51843">
    <property type="entry name" value="NR_LBD"/>
    <property type="match status" value="1"/>
</dbReference>
<dbReference type="SUPFAM" id="SSF48508">
    <property type="entry name" value="Nuclear receptor ligand-binding domain"/>
    <property type="match status" value="1"/>
</dbReference>
<dbReference type="EnsemblMetazoa" id="XM_030979331">
    <property type="protein sequence ID" value="XP_030835191"/>
    <property type="gene ID" value="LOC115917921"/>
</dbReference>
<evidence type="ECO:0000256" key="3">
    <source>
        <dbReference type="ARBA" id="ARBA00006647"/>
    </source>
</evidence>
<dbReference type="Pfam" id="PF00104">
    <property type="entry name" value="Hormone_recep"/>
    <property type="match status" value="1"/>
</dbReference>
<reference evidence="12" key="1">
    <citation type="submission" date="2015-02" db="EMBL/GenBank/DDBJ databases">
        <title>Genome sequencing for Strongylocentrotus purpuratus.</title>
        <authorList>
            <person name="Murali S."/>
            <person name="Liu Y."/>
            <person name="Vee V."/>
            <person name="English A."/>
            <person name="Wang M."/>
            <person name="Skinner E."/>
            <person name="Han Y."/>
            <person name="Muzny D.M."/>
            <person name="Worley K.C."/>
            <person name="Gibbs R.A."/>
        </authorList>
    </citation>
    <scope>NUCLEOTIDE SEQUENCE</scope>
</reference>
<dbReference type="InterPro" id="IPR035500">
    <property type="entry name" value="NHR-like_dom_sf"/>
</dbReference>
<keyword evidence="6" id="KW-0805">Transcription regulation</keyword>
<keyword evidence="7" id="KW-0804">Transcription</keyword>
<evidence type="ECO:0000256" key="8">
    <source>
        <dbReference type="ARBA" id="ARBA00023170"/>
    </source>
</evidence>
<organism evidence="11 12">
    <name type="scientific">Strongylocentrotus purpuratus</name>
    <name type="common">Purple sea urchin</name>
    <dbReference type="NCBI Taxonomy" id="7668"/>
    <lineage>
        <taxon>Eukaryota</taxon>
        <taxon>Metazoa</taxon>
        <taxon>Echinodermata</taxon>
        <taxon>Eleutherozoa</taxon>
        <taxon>Echinozoa</taxon>
        <taxon>Echinoidea</taxon>
        <taxon>Euechinoidea</taxon>
        <taxon>Echinacea</taxon>
        <taxon>Camarodonta</taxon>
        <taxon>Echinidea</taxon>
        <taxon>Strongylocentrotidae</taxon>
        <taxon>Strongylocentrotus</taxon>
    </lineage>
</organism>
<dbReference type="GO" id="GO:0003714">
    <property type="term" value="F:transcription corepressor activity"/>
    <property type="evidence" value="ECO:0000318"/>
    <property type="project" value="GO_Central"/>
</dbReference>
<evidence type="ECO:0000313" key="12">
    <source>
        <dbReference type="Proteomes" id="UP000007110"/>
    </source>
</evidence>
<proteinExistence type="inferred from homology"/>
<dbReference type="PRINTS" id="PR00398">
    <property type="entry name" value="STRDHORMONER"/>
</dbReference>
<dbReference type="RefSeq" id="XP_030842812.1">
    <property type="nucleotide sequence ID" value="XM_030986952.1"/>
</dbReference>
<dbReference type="InterPro" id="IPR000536">
    <property type="entry name" value="Nucl_hrmn_rcpt_lig-bd"/>
</dbReference>
<feature type="compositionally biased region" description="Low complexity" evidence="9">
    <location>
        <begin position="53"/>
        <end position="76"/>
    </location>
</feature>
<dbReference type="InParanoid" id="A0A7M7NDV7"/>
<dbReference type="OrthoDB" id="9926883at2759"/>
<sequence length="330" mass="36909">MKVGELPFALHRRSCPWSSPTTSTDQNSNNQQQSPAHQRPSPLTALLFEANESSSSSPSTGTSPPDPASTTTATTTTPPMFTSQRCTCPCSDCVKLDRDSQCGMDMDLARWLTKCAEFGNGHTGLANINAHDRQILVCSAWKDIVILYMAQNKFNFDVVFAGMHEYLEDIPLHQYVQTTHYQVDSQFQGDFIAKTGVVSQTYVHPLRRGSDYGIPTMRTVNQLQFTLSKLNQMQLDSKEYAVLRILLLLNSDLHSLTDSRAIEVASEKVHTALMEYETLKYPDDPLRLSHMLLLLPGVRGFSAAVFENLFYHHLIGDTSVTSVLRELMAR</sequence>
<name>A0A7M7NDV7_STRPU</name>
<feature type="compositionally biased region" description="Low complexity" evidence="9">
    <location>
        <begin position="18"/>
        <end position="35"/>
    </location>
</feature>
<evidence type="ECO:0000313" key="11">
    <source>
        <dbReference type="EnsemblMetazoa" id="XP_030835191"/>
    </source>
</evidence>
<dbReference type="SMART" id="SM00430">
    <property type="entry name" value="HOLI"/>
    <property type="match status" value="1"/>
</dbReference>
<dbReference type="RefSeq" id="XP_780592.3">
    <property type="nucleotide sequence ID" value="XM_775499.5"/>
</dbReference>
<dbReference type="GO" id="GO:0005737">
    <property type="term" value="C:cytoplasm"/>
    <property type="evidence" value="ECO:0000318"/>
    <property type="project" value="GO_Central"/>
</dbReference>
<dbReference type="GO" id="GO:0005634">
    <property type="term" value="C:nucleus"/>
    <property type="evidence" value="ECO:0000318"/>
    <property type="project" value="GO_Central"/>
</dbReference>
<feature type="domain" description="NR LBD" evidence="10">
    <location>
        <begin position="72"/>
        <end position="330"/>
    </location>
</feature>
<keyword evidence="8" id="KW-0675">Receptor</keyword>
<dbReference type="RefSeq" id="XP_030835191.1">
    <property type="nucleotide sequence ID" value="XM_030979331.1"/>
</dbReference>
<dbReference type="OMA" id="KSCWAPL"/>
<dbReference type="GO" id="GO:0016922">
    <property type="term" value="F:nuclear receptor binding"/>
    <property type="evidence" value="ECO:0000318"/>
    <property type="project" value="GO_Central"/>
</dbReference>
<accession>A0A7M7NDV7</accession>
<dbReference type="PANTHER" id="PTHR24081:SF8">
    <property type="entry name" value="NR LBD DOMAIN-CONTAINING PROTEIN"/>
    <property type="match status" value="1"/>
</dbReference>
<dbReference type="PANTHER" id="PTHR24081">
    <property type="entry name" value="NUCLEAR RECEPTOR SUBFAMILY 0 GROUP B"/>
    <property type="match status" value="1"/>
</dbReference>
<keyword evidence="4" id="KW-0963">Cytoplasm</keyword>
<dbReference type="KEGG" id="spu:115917921"/>
<keyword evidence="12" id="KW-1185">Reference proteome</keyword>
<dbReference type="Proteomes" id="UP000007110">
    <property type="component" value="Unassembled WGS sequence"/>
</dbReference>
<evidence type="ECO:0000256" key="7">
    <source>
        <dbReference type="ARBA" id="ARBA00023163"/>
    </source>
</evidence>
<dbReference type="EnsemblMetazoa" id="XM_030979324">
    <property type="protein sequence ID" value="XP_030835184"/>
    <property type="gene ID" value="LOC115917921"/>
</dbReference>
<dbReference type="AlphaFoldDB" id="A0A7M7NDV7"/>
<dbReference type="GO" id="GO:0000122">
    <property type="term" value="P:negative regulation of transcription by RNA polymerase II"/>
    <property type="evidence" value="ECO:0000318"/>
    <property type="project" value="GO_Central"/>
</dbReference>
<dbReference type="Gene3D" id="1.10.565.10">
    <property type="entry name" value="Retinoid X Receptor"/>
    <property type="match status" value="1"/>
</dbReference>
<evidence type="ECO:0000256" key="5">
    <source>
        <dbReference type="ARBA" id="ARBA00022491"/>
    </source>
</evidence>
<dbReference type="InterPro" id="IPR033544">
    <property type="entry name" value="NR0B1/2"/>
</dbReference>
<reference evidence="11" key="2">
    <citation type="submission" date="2021-01" db="UniProtKB">
        <authorList>
            <consortium name="EnsemblMetazoa"/>
        </authorList>
    </citation>
    <scope>IDENTIFICATION</scope>
</reference>
<feature type="region of interest" description="Disordered" evidence="9">
    <location>
        <begin position="1"/>
        <end position="76"/>
    </location>
</feature>
<evidence type="ECO:0000256" key="4">
    <source>
        <dbReference type="ARBA" id="ARBA00022490"/>
    </source>
</evidence>
<evidence type="ECO:0000256" key="6">
    <source>
        <dbReference type="ARBA" id="ARBA00023015"/>
    </source>
</evidence>
<evidence type="ECO:0000256" key="1">
    <source>
        <dbReference type="ARBA" id="ARBA00004123"/>
    </source>
</evidence>
<keyword evidence="5" id="KW-0678">Repressor</keyword>
<evidence type="ECO:0000256" key="2">
    <source>
        <dbReference type="ARBA" id="ARBA00004496"/>
    </source>
</evidence>
<dbReference type="GeneID" id="575083"/>
<evidence type="ECO:0000259" key="10">
    <source>
        <dbReference type="PROSITE" id="PS51843"/>
    </source>
</evidence>
<comment type="subcellular location">
    <subcellularLocation>
        <location evidence="2">Cytoplasm</location>
    </subcellularLocation>
    <subcellularLocation>
        <location evidence="1">Nucleus</location>
    </subcellularLocation>
</comment>
<dbReference type="EnsemblMetazoa" id="XM_775499">
    <property type="protein sequence ID" value="XP_780592"/>
    <property type="gene ID" value="LOC575083"/>
</dbReference>
<dbReference type="KEGG" id="spu:575083"/>
<dbReference type="EnsemblMetazoa" id="XM_030986952">
    <property type="protein sequence ID" value="XP_030842812"/>
    <property type="gene ID" value="LOC575083"/>
</dbReference>
<protein>
    <recommendedName>
        <fullName evidence="10">NR LBD domain-containing protein</fullName>
    </recommendedName>
</protein>
<dbReference type="InterPro" id="IPR001723">
    <property type="entry name" value="Nuclear_hrmn_rcpt"/>
</dbReference>
<dbReference type="RefSeq" id="XP_030835184.1">
    <property type="nucleotide sequence ID" value="XM_030979324.1"/>
</dbReference>
<comment type="similarity">
    <text evidence="3">Belongs to the nuclear hormone receptor family. NR0 subfamily.</text>
</comment>
<dbReference type="GeneID" id="115917921"/>
<evidence type="ECO:0000256" key="9">
    <source>
        <dbReference type="SAM" id="MobiDB-lite"/>
    </source>
</evidence>